<keyword evidence="1" id="KW-0812">Transmembrane</keyword>
<evidence type="ECO:0000313" key="3">
    <source>
        <dbReference type="Proteomes" id="UP000034601"/>
    </source>
</evidence>
<evidence type="ECO:0000313" key="2">
    <source>
        <dbReference type="EMBL" id="KKR83194.1"/>
    </source>
</evidence>
<dbReference type="AlphaFoldDB" id="A0A0G0U283"/>
<proteinExistence type="predicted"/>
<gene>
    <name evidence="2" type="ORF">UU29_C0007G0064</name>
</gene>
<feature type="transmembrane region" description="Helical" evidence="1">
    <location>
        <begin position="6"/>
        <end position="27"/>
    </location>
</feature>
<dbReference type="Proteomes" id="UP000034601">
    <property type="component" value="Unassembled WGS sequence"/>
</dbReference>
<organism evidence="2 3">
    <name type="scientific">Candidatus Daviesbacteria bacterium GW2011_GWA2_40_9</name>
    <dbReference type="NCBI Taxonomy" id="1618424"/>
    <lineage>
        <taxon>Bacteria</taxon>
        <taxon>Candidatus Daviesiibacteriota</taxon>
    </lineage>
</organism>
<name>A0A0G0U283_9BACT</name>
<evidence type="ECO:0000256" key="1">
    <source>
        <dbReference type="SAM" id="Phobius"/>
    </source>
</evidence>
<comment type="caution">
    <text evidence="2">The sequence shown here is derived from an EMBL/GenBank/DDBJ whole genome shotgun (WGS) entry which is preliminary data.</text>
</comment>
<reference evidence="2 3" key="1">
    <citation type="journal article" date="2015" name="Nature">
        <title>rRNA introns, odd ribosomes, and small enigmatic genomes across a large radiation of phyla.</title>
        <authorList>
            <person name="Brown C.T."/>
            <person name="Hug L.A."/>
            <person name="Thomas B.C."/>
            <person name="Sharon I."/>
            <person name="Castelle C.J."/>
            <person name="Singh A."/>
            <person name="Wilkins M.J."/>
            <person name="Williams K.H."/>
            <person name="Banfield J.F."/>
        </authorList>
    </citation>
    <scope>NUCLEOTIDE SEQUENCE [LARGE SCALE GENOMIC DNA]</scope>
</reference>
<dbReference type="Gene3D" id="2.60.40.10">
    <property type="entry name" value="Immunoglobulins"/>
    <property type="match status" value="1"/>
</dbReference>
<protein>
    <recommendedName>
        <fullName evidence="4">Bacterial Ig-like domain-containing protein</fullName>
    </recommendedName>
</protein>
<dbReference type="InterPro" id="IPR013783">
    <property type="entry name" value="Ig-like_fold"/>
</dbReference>
<dbReference type="EMBL" id="LCAB01000007">
    <property type="protein sequence ID" value="KKR83194.1"/>
    <property type="molecule type" value="Genomic_DNA"/>
</dbReference>
<keyword evidence="1" id="KW-0472">Membrane</keyword>
<accession>A0A0G0U283</accession>
<sequence length="153" mass="16903">MKKVLIWTVIIISIVAFIMGATIAWRLGYLNTFKQFLSQKTFPAAPPPLTLLSLPLKPITSLPSGMTLNLSSPDDNQLVFDENILLQGKTTPGSLILISFESSDLALEPSPSGEFSTTVYMDEGVNQFTVTAINKDGDLKQEERTVYYSKEKL</sequence>
<keyword evidence="1" id="KW-1133">Transmembrane helix</keyword>
<evidence type="ECO:0008006" key="4">
    <source>
        <dbReference type="Google" id="ProtNLM"/>
    </source>
</evidence>